<dbReference type="GO" id="GO:0003677">
    <property type="term" value="F:DNA binding"/>
    <property type="evidence" value="ECO:0007669"/>
    <property type="project" value="InterPro"/>
</dbReference>
<evidence type="ECO:0000259" key="5">
    <source>
        <dbReference type="PROSITE" id="PS51141"/>
    </source>
</evidence>
<dbReference type="PANTHER" id="PTHR31251:SF186">
    <property type="entry name" value="SQUAMOSA PROMOTER-BINDING-LIKE PROTEIN 19-RELATED"/>
    <property type="match status" value="1"/>
</dbReference>
<dbReference type="Proteomes" id="UP000324897">
    <property type="component" value="Unassembled WGS sequence"/>
</dbReference>
<keyword evidence="1" id="KW-0479">Metal-binding</keyword>
<dbReference type="PROSITE" id="PS51141">
    <property type="entry name" value="ZF_SBP"/>
    <property type="match status" value="1"/>
</dbReference>
<dbReference type="InterPro" id="IPR004333">
    <property type="entry name" value="SBP_dom"/>
</dbReference>
<dbReference type="InterPro" id="IPR044817">
    <property type="entry name" value="SBP-like"/>
</dbReference>
<keyword evidence="3" id="KW-0862">Zinc</keyword>
<dbReference type="GO" id="GO:0008270">
    <property type="term" value="F:zinc ion binding"/>
    <property type="evidence" value="ECO:0007669"/>
    <property type="project" value="UniProtKB-KW"/>
</dbReference>
<dbReference type="Gene3D" id="4.10.1100.10">
    <property type="entry name" value="Transcription factor, SBP-box domain"/>
    <property type="match status" value="1"/>
</dbReference>
<feature type="domain" description="SBP-type" evidence="5">
    <location>
        <begin position="123"/>
        <end position="172"/>
    </location>
</feature>
<dbReference type="OrthoDB" id="695032at2759"/>
<evidence type="ECO:0000256" key="1">
    <source>
        <dbReference type="ARBA" id="ARBA00022723"/>
    </source>
</evidence>
<evidence type="ECO:0000313" key="6">
    <source>
        <dbReference type="EMBL" id="TVU06779.1"/>
    </source>
</evidence>
<organism evidence="6 7">
    <name type="scientific">Eragrostis curvula</name>
    <name type="common">weeping love grass</name>
    <dbReference type="NCBI Taxonomy" id="38414"/>
    <lineage>
        <taxon>Eukaryota</taxon>
        <taxon>Viridiplantae</taxon>
        <taxon>Streptophyta</taxon>
        <taxon>Embryophyta</taxon>
        <taxon>Tracheophyta</taxon>
        <taxon>Spermatophyta</taxon>
        <taxon>Magnoliopsida</taxon>
        <taxon>Liliopsida</taxon>
        <taxon>Poales</taxon>
        <taxon>Poaceae</taxon>
        <taxon>PACMAD clade</taxon>
        <taxon>Chloridoideae</taxon>
        <taxon>Eragrostideae</taxon>
        <taxon>Eragrostidinae</taxon>
        <taxon>Eragrostis</taxon>
    </lineage>
</organism>
<dbReference type="Gramene" id="TVU06779">
    <property type="protein sequence ID" value="TVU06779"/>
    <property type="gene ID" value="EJB05_47529"/>
</dbReference>
<dbReference type="Pfam" id="PF03110">
    <property type="entry name" value="SBP"/>
    <property type="match status" value="1"/>
</dbReference>
<dbReference type="GO" id="GO:0005634">
    <property type="term" value="C:nucleus"/>
    <property type="evidence" value="ECO:0007669"/>
    <property type="project" value="InterPro"/>
</dbReference>
<evidence type="ECO:0000256" key="3">
    <source>
        <dbReference type="ARBA" id="ARBA00022833"/>
    </source>
</evidence>
<feature type="non-terminal residue" evidence="6">
    <location>
        <position position="1"/>
    </location>
</feature>
<evidence type="ECO:0000256" key="2">
    <source>
        <dbReference type="ARBA" id="ARBA00022771"/>
    </source>
</evidence>
<dbReference type="InterPro" id="IPR036893">
    <property type="entry name" value="SBP_sf"/>
</dbReference>
<accession>A0A5J9T5Q9</accession>
<gene>
    <name evidence="6" type="ORF">EJB05_47529</name>
</gene>
<protein>
    <recommendedName>
        <fullName evidence="5">SBP-type domain-containing protein</fullName>
    </recommendedName>
</protein>
<name>A0A5J9T5Q9_9POAL</name>
<evidence type="ECO:0000256" key="4">
    <source>
        <dbReference type="PROSITE-ProRule" id="PRU00470"/>
    </source>
</evidence>
<proteinExistence type="predicted"/>
<keyword evidence="2 4" id="KW-0863">Zinc-finger</keyword>
<dbReference type="EMBL" id="RWGY01000046">
    <property type="protein sequence ID" value="TVU06779.1"/>
    <property type="molecule type" value="Genomic_DNA"/>
</dbReference>
<keyword evidence="7" id="KW-1185">Reference proteome</keyword>
<evidence type="ECO:0000313" key="7">
    <source>
        <dbReference type="Proteomes" id="UP000324897"/>
    </source>
</evidence>
<comment type="caution">
    <text evidence="6">The sequence shown here is derived from an EMBL/GenBank/DDBJ whole genome shotgun (WGS) entry which is preliminary data.</text>
</comment>
<dbReference type="AlphaFoldDB" id="A0A5J9T5Q9"/>
<dbReference type="SUPFAM" id="SSF103612">
    <property type="entry name" value="SBT domain"/>
    <property type="match status" value="1"/>
</dbReference>
<sequence length="172" mass="18821">MQNWKAHIYSHYPAPAWEVPRRRNYAPTLFAPHQPRTVLRCCRLLVFLRSYGAGVMDWGVASGASSWGAAAADCGPTMLSFAGPSSSSTTSFAAEIQLQDFSVRRARSAGTGRRSRAAGGGVPEACAVDGCRSDLSRCREYHRRHKVCEAHSKTPVVLVGGQEMRFCQQCSR</sequence>
<reference evidence="6 7" key="1">
    <citation type="journal article" date="2019" name="Sci. Rep.">
        <title>A high-quality genome of Eragrostis curvula grass provides insights into Poaceae evolution and supports new strategies to enhance forage quality.</title>
        <authorList>
            <person name="Carballo J."/>
            <person name="Santos B.A.C.M."/>
            <person name="Zappacosta D."/>
            <person name="Garbus I."/>
            <person name="Selva J.P."/>
            <person name="Gallo C.A."/>
            <person name="Diaz A."/>
            <person name="Albertini E."/>
            <person name="Caccamo M."/>
            <person name="Echenique V."/>
        </authorList>
    </citation>
    <scope>NUCLEOTIDE SEQUENCE [LARGE SCALE GENOMIC DNA]</scope>
    <source>
        <strain evidence="7">cv. Victoria</strain>
        <tissue evidence="6">Leaf</tissue>
    </source>
</reference>
<dbReference type="PANTHER" id="PTHR31251">
    <property type="entry name" value="SQUAMOSA PROMOTER-BINDING-LIKE PROTEIN 4"/>
    <property type="match status" value="1"/>
</dbReference>